<proteinExistence type="predicted"/>
<comment type="caution">
    <text evidence="1">The sequence shown here is derived from an EMBL/GenBank/DDBJ whole genome shotgun (WGS) entry which is preliminary data.</text>
</comment>
<dbReference type="Proteomes" id="UP001236369">
    <property type="component" value="Unassembled WGS sequence"/>
</dbReference>
<reference evidence="1 2" key="1">
    <citation type="submission" date="2023-07" db="EMBL/GenBank/DDBJ databases">
        <title>Genomic Encyclopedia of Type Strains, Phase IV (KMG-IV): sequencing the most valuable type-strain genomes for metagenomic binning, comparative biology and taxonomic classification.</title>
        <authorList>
            <person name="Goeker M."/>
        </authorList>
    </citation>
    <scope>NUCLEOTIDE SEQUENCE [LARGE SCALE GENOMIC DNA]</scope>
    <source>
        <strain evidence="1 2">DSM 19562</strain>
    </source>
</reference>
<sequence length="96" mass="10820">MPRWDHTLKLKELWMDDEHDDGDDNALATRVAPVAAERVRALAKKVEGANPILSDSLEEIADGFADVPDCDKPKKAFNWTLDELYDLADGNRIWIA</sequence>
<evidence type="ECO:0000313" key="2">
    <source>
        <dbReference type="Proteomes" id="UP001236369"/>
    </source>
</evidence>
<name>A0ABU0HSD9_9HYPH</name>
<protein>
    <submittedName>
        <fullName evidence="1">Uncharacterized protein</fullName>
    </submittedName>
</protein>
<keyword evidence="2" id="KW-1185">Reference proteome</keyword>
<gene>
    <name evidence="1" type="ORF">QO016_004774</name>
</gene>
<evidence type="ECO:0000313" key="1">
    <source>
        <dbReference type="EMBL" id="MDQ0445247.1"/>
    </source>
</evidence>
<dbReference type="EMBL" id="JAUSVV010000023">
    <property type="protein sequence ID" value="MDQ0445247.1"/>
    <property type="molecule type" value="Genomic_DNA"/>
</dbReference>
<dbReference type="RefSeq" id="WP_238248732.1">
    <property type="nucleotide sequence ID" value="NZ_BPQX01000021.1"/>
</dbReference>
<organism evidence="1 2">
    <name type="scientific">Methylobacterium persicinum</name>
    <dbReference type="NCBI Taxonomy" id="374426"/>
    <lineage>
        <taxon>Bacteria</taxon>
        <taxon>Pseudomonadati</taxon>
        <taxon>Pseudomonadota</taxon>
        <taxon>Alphaproteobacteria</taxon>
        <taxon>Hyphomicrobiales</taxon>
        <taxon>Methylobacteriaceae</taxon>
        <taxon>Methylobacterium</taxon>
    </lineage>
</organism>
<accession>A0ABU0HSD9</accession>